<dbReference type="GO" id="GO:0016787">
    <property type="term" value="F:hydrolase activity"/>
    <property type="evidence" value="ECO:0007669"/>
    <property type="project" value="UniProtKB-KW"/>
</dbReference>
<proteinExistence type="inferred from homology"/>
<keyword evidence="11" id="KW-1185">Reference proteome</keyword>
<comment type="subcellular location">
    <subcellularLocation>
        <location evidence="2">Nucleus</location>
    </subcellularLocation>
</comment>
<dbReference type="GO" id="GO:0046872">
    <property type="term" value="F:metal ion binding"/>
    <property type="evidence" value="ECO:0007669"/>
    <property type="project" value="UniProtKB-KW"/>
</dbReference>
<evidence type="ECO:0000313" key="11">
    <source>
        <dbReference type="Proteomes" id="UP000054047"/>
    </source>
</evidence>
<evidence type="ECO:0000256" key="6">
    <source>
        <dbReference type="ARBA" id="ARBA00022801"/>
    </source>
</evidence>
<feature type="region of interest" description="Disordered" evidence="8">
    <location>
        <begin position="1"/>
        <end position="23"/>
    </location>
</feature>
<evidence type="ECO:0000256" key="8">
    <source>
        <dbReference type="SAM" id="MobiDB-lite"/>
    </source>
</evidence>
<evidence type="ECO:0000256" key="2">
    <source>
        <dbReference type="ARBA" id="ARBA00004123"/>
    </source>
</evidence>
<name>A0A0C2CYU5_9BILA</name>
<dbReference type="EMBL" id="KN738081">
    <property type="protein sequence ID" value="KIH55002.1"/>
    <property type="molecule type" value="Genomic_DNA"/>
</dbReference>
<dbReference type="AlphaFoldDB" id="A0A0C2CYU5"/>
<reference evidence="10 11" key="1">
    <citation type="submission" date="2013-12" db="EMBL/GenBank/DDBJ databases">
        <title>Draft genome of the parsitic nematode Ancylostoma duodenale.</title>
        <authorList>
            <person name="Mitreva M."/>
        </authorList>
    </citation>
    <scope>NUCLEOTIDE SEQUENCE [LARGE SCALE GENOMIC DNA]</scope>
    <source>
        <strain evidence="10 11">Zhejiang</strain>
    </source>
</reference>
<dbReference type="GO" id="GO:0004518">
    <property type="term" value="F:nuclease activity"/>
    <property type="evidence" value="ECO:0007669"/>
    <property type="project" value="UniProtKB-KW"/>
</dbReference>
<keyword evidence="7" id="KW-0539">Nucleus</keyword>
<feature type="domain" description="DDE Tnp4" evidence="9">
    <location>
        <begin position="162"/>
        <end position="302"/>
    </location>
</feature>
<dbReference type="InterPro" id="IPR045249">
    <property type="entry name" value="HARBI1-like"/>
</dbReference>
<evidence type="ECO:0000259" key="9">
    <source>
        <dbReference type="Pfam" id="PF13359"/>
    </source>
</evidence>
<evidence type="ECO:0000313" key="10">
    <source>
        <dbReference type="EMBL" id="KIH55002.1"/>
    </source>
</evidence>
<evidence type="ECO:0000256" key="5">
    <source>
        <dbReference type="ARBA" id="ARBA00022723"/>
    </source>
</evidence>
<dbReference type="PANTHER" id="PTHR22930:SF85">
    <property type="entry name" value="GH03217P-RELATED"/>
    <property type="match status" value="1"/>
</dbReference>
<evidence type="ECO:0000256" key="4">
    <source>
        <dbReference type="ARBA" id="ARBA00022722"/>
    </source>
</evidence>
<comment type="cofactor">
    <cofactor evidence="1">
        <name>a divalent metal cation</name>
        <dbReference type="ChEBI" id="CHEBI:60240"/>
    </cofactor>
</comment>
<dbReference type="GO" id="GO:0005634">
    <property type="term" value="C:nucleus"/>
    <property type="evidence" value="ECO:0007669"/>
    <property type="project" value="UniProtKB-SubCell"/>
</dbReference>
<dbReference type="Pfam" id="PF13359">
    <property type="entry name" value="DDE_Tnp_4"/>
    <property type="match status" value="1"/>
</dbReference>
<evidence type="ECO:0000256" key="7">
    <source>
        <dbReference type="ARBA" id="ARBA00023242"/>
    </source>
</evidence>
<evidence type="ECO:0000256" key="3">
    <source>
        <dbReference type="ARBA" id="ARBA00006958"/>
    </source>
</evidence>
<keyword evidence="6" id="KW-0378">Hydrolase</keyword>
<protein>
    <submittedName>
        <fullName evidence="10">Transposase, IS4 family</fullName>
    </submittedName>
</protein>
<dbReference type="InterPro" id="IPR027806">
    <property type="entry name" value="HARBI1_dom"/>
</dbReference>
<evidence type="ECO:0000256" key="1">
    <source>
        <dbReference type="ARBA" id="ARBA00001968"/>
    </source>
</evidence>
<sequence>GRRVLRRSTCSERELPKSGPVRGARQRRDIFNKYRFHKRDIDVLERMMSPLLPDNGFEPWIILKRTQIRPTTPPRFPQDSLKHILMAIRYMSTNSFESEVGDIFGVCQKTVSNVLFAVVRVLDHPDVVARFMRFYPDSEQWCAKRAAEFAQQCKFSNIIGAIDGCLIKVQQPCAYGWQYFCLKACSAVNMVAIVDARGRFLYIDCRRSEGARLFEDGCTAPGYRLIGDSGFRNSASIVTPFREAAARDDERNANFNDEHSHARVVVEQAFGALKRRFPILYNVARPEPPKLQMVVVACVILYKIGVILGAQNGQPLSGRMLPTVPHPPPDVEALHVLNK</sequence>
<dbReference type="PANTHER" id="PTHR22930">
    <property type="match status" value="1"/>
</dbReference>
<feature type="non-terminal residue" evidence="10">
    <location>
        <position position="1"/>
    </location>
</feature>
<keyword evidence="4" id="KW-0540">Nuclease</keyword>
<dbReference type="OrthoDB" id="5834473at2759"/>
<gene>
    <name evidence="10" type="ORF">ANCDUO_14848</name>
</gene>
<dbReference type="Proteomes" id="UP000054047">
    <property type="component" value="Unassembled WGS sequence"/>
</dbReference>
<organism evidence="10 11">
    <name type="scientific">Ancylostoma duodenale</name>
    <dbReference type="NCBI Taxonomy" id="51022"/>
    <lineage>
        <taxon>Eukaryota</taxon>
        <taxon>Metazoa</taxon>
        <taxon>Ecdysozoa</taxon>
        <taxon>Nematoda</taxon>
        <taxon>Chromadorea</taxon>
        <taxon>Rhabditida</taxon>
        <taxon>Rhabditina</taxon>
        <taxon>Rhabditomorpha</taxon>
        <taxon>Strongyloidea</taxon>
        <taxon>Ancylostomatidae</taxon>
        <taxon>Ancylostomatinae</taxon>
        <taxon>Ancylostoma</taxon>
    </lineage>
</organism>
<comment type="similarity">
    <text evidence="3">Belongs to the HARBI1 family.</text>
</comment>
<accession>A0A0C2CYU5</accession>
<keyword evidence="5" id="KW-0479">Metal-binding</keyword>